<gene>
    <name evidence="1" type="ORF">CLV96_3900</name>
</gene>
<dbReference type="Proteomes" id="UP000294684">
    <property type="component" value="Unassembled WGS sequence"/>
</dbReference>
<keyword evidence="2" id="KW-1185">Reference proteome</keyword>
<name>A0A4R8MIT5_LEPME</name>
<protein>
    <submittedName>
        <fullName evidence="1">Uncharacterized protein</fullName>
    </submittedName>
</protein>
<reference evidence="1 2" key="1">
    <citation type="submission" date="2019-03" db="EMBL/GenBank/DDBJ databases">
        <title>Genomic Encyclopedia of Archaeal and Bacterial Type Strains, Phase II (KMG-II): from individual species to whole genera.</title>
        <authorList>
            <person name="Goeker M."/>
        </authorList>
    </citation>
    <scope>NUCLEOTIDE SEQUENCE [LARGE SCALE GENOMIC DNA]</scope>
    <source>
        <strain evidence="1 2">DSM 21537</strain>
    </source>
</reference>
<dbReference type="RefSeq" id="WP_004787776.1">
    <property type="nucleotide sequence ID" value="NZ_SORO01000006.1"/>
</dbReference>
<dbReference type="STRING" id="1193051.LEP1GSC017_0024"/>
<comment type="caution">
    <text evidence="1">The sequence shown here is derived from an EMBL/GenBank/DDBJ whole genome shotgun (WGS) entry which is preliminary data.</text>
</comment>
<dbReference type="GeneID" id="79829148"/>
<evidence type="ECO:0000313" key="2">
    <source>
        <dbReference type="Proteomes" id="UP000294684"/>
    </source>
</evidence>
<dbReference type="EMBL" id="SORO01000006">
    <property type="protein sequence ID" value="TDY66521.1"/>
    <property type="molecule type" value="Genomic_DNA"/>
</dbReference>
<sequence length="209" mass="23717">MEPKKNINDDLILRYIKGKLSFEESNFVKEQIQSNRSYFVKYVSLKEALYLMDVGHEAELDERSKILGIVKAKKMTHVQFILRFLKDKILVSASDQAELTYQGIMADFSYRGSSAGPVTITRKLDDKDITFIFTPSSDNKSVFLSVKSSDSIGLSAVLAINNVETEILDDLEKKNSFETPLAHPMEIEVIFKKKKEKVFSIGLTLHLEA</sequence>
<evidence type="ECO:0000313" key="1">
    <source>
        <dbReference type="EMBL" id="TDY66521.1"/>
    </source>
</evidence>
<organism evidence="1 2">
    <name type="scientific">Leptospira meyeri</name>
    <dbReference type="NCBI Taxonomy" id="29508"/>
    <lineage>
        <taxon>Bacteria</taxon>
        <taxon>Pseudomonadati</taxon>
        <taxon>Spirochaetota</taxon>
        <taxon>Spirochaetia</taxon>
        <taxon>Leptospirales</taxon>
        <taxon>Leptospiraceae</taxon>
        <taxon>Leptospira</taxon>
    </lineage>
</organism>
<dbReference type="AlphaFoldDB" id="A0A4R8MIT5"/>
<accession>A0A4R8MIT5</accession>
<proteinExistence type="predicted"/>